<keyword evidence="2" id="KW-1185">Reference proteome</keyword>
<sequence>MICYKIGSNLDKELRELILVLVDQIFDGHFFTVNEKELDHFDEKVYVILTSCSF</sequence>
<organism evidence="1 2">
    <name type="scientific">Candidatus Borrelia fainii</name>
    <dbReference type="NCBI Taxonomy" id="2518322"/>
    <lineage>
        <taxon>Bacteria</taxon>
        <taxon>Pseudomonadati</taxon>
        <taxon>Spirochaetota</taxon>
        <taxon>Spirochaetia</taxon>
        <taxon>Spirochaetales</taxon>
        <taxon>Borreliaceae</taxon>
        <taxon>Borrelia</taxon>
    </lineage>
</organism>
<reference evidence="1 2" key="1">
    <citation type="submission" date="2022-11" db="EMBL/GenBank/DDBJ databases">
        <title>Genome sequence of clinical isolate of the human pathogenic Borrelia fainii.</title>
        <authorList>
            <person name="Itokawa K."/>
            <person name="Sato K."/>
            <person name="Qiu Y."/>
        </authorList>
    </citation>
    <scope>NUCLEOTIDE SEQUENCE [LARGE SCALE GENOMIC DNA]</scope>
    <source>
        <strain evidence="1 2">Qtaro</strain>
        <plasmid evidence="1 2">p100</plasmid>
    </source>
</reference>
<geneLocation type="plasmid" evidence="1 2">
    <name>p100</name>
</geneLocation>
<protein>
    <submittedName>
        <fullName evidence="1">Uncharacterized protein</fullName>
    </submittedName>
</protein>
<accession>A0ABM8DL42</accession>
<evidence type="ECO:0000313" key="2">
    <source>
        <dbReference type="Proteomes" id="UP001317516"/>
    </source>
</evidence>
<gene>
    <name evidence="1" type="ORF">BOFE_08600</name>
</gene>
<name>A0ABM8DL42_9SPIR</name>
<dbReference type="RefSeq" id="WP_281862144.1">
    <property type="nucleotide sequence ID" value="NZ_AP027071.1"/>
</dbReference>
<proteinExistence type="predicted"/>
<evidence type="ECO:0000313" key="1">
    <source>
        <dbReference type="EMBL" id="BDU63320.1"/>
    </source>
</evidence>
<keyword evidence="1" id="KW-0614">Plasmid</keyword>
<dbReference type="EMBL" id="AP027071">
    <property type="protein sequence ID" value="BDU63320.1"/>
    <property type="molecule type" value="Genomic_DNA"/>
</dbReference>
<dbReference type="Proteomes" id="UP001317516">
    <property type="component" value="Plasmid p100"/>
</dbReference>